<evidence type="ECO:0000313" key="2">
    <source>
        <dbReference type="EMBL" id="KAH3790995.1"/>
    </source>
</evidence>
<reference evidence="2" key="2">
    <citation type="submission" date="2020-11" db="EMBL/GenBank/DDBJ databases">
        <authorList>
            <person name="McCartney M.A."/>
            <person name="Auch B."/>
            <person name="Kono T."/>
            <person name="Mallez S."/>
            <person name="Becker A."/>
            <person name="Gohl D.M."/>
            <person name="Silverstein K.A.T."/>
            <person name="Koren S."/>
            <person name="Bechman K.B."/>
            <person name="Herman A."/>
            <person name="Abrahante J.E."/>
            <person name="Garbe J."/>
        </authorList>
    </citation>
    <scope>NUCLEOTIDE SEQUENCE</scope>
    <source>
        <strain evidence="2">Duluth1</strain>
        <tissue evidence="2">Whole animal</tissue>
    </source>
</reference>
<dbReference type="InterPro" id="IPR035976">
    <property type="entry name" value="Sushi/SCR/CCP_sf"/>
</dbReference>
<dbReference type="Proteomes" id="UP000828390">
    <property type="component" value="Unassembled WGS sequence"/>
</dbReference>
<dbReference type="EMBL" id="JAIWYP010000008">
    <property type="protein sequence ID" value="KAH3790995.1"/>
    <property type="molecule type" value="Genomic_DNA"/>
</dbReference>
<reference evidence="2" key="1">
    <citation type="journal article" date="2019" name="bioRxiv">
        <title>The Genome of the Zebra Mussel, Dreissena polymorpha: A Resource for Invasive Species Research.</title>
        <authorList>
            <person name="McCartney M.A."/>
            <person name="Auch B."/>
            <person name="Kono T."/>
            <person name="Mallez S."/>
            <person name="Zhang Y."/>
            <person name="Obille A."/>
            <person name="Becker A."/>
            <person name="Abrahante J.E."/>
            <person name="Garbe J."/>
            <person name="Badalamenti J.P."/>
            <person name="Herman A."/>
            <person name="Mangelson H."/>
            <person name="Liachko I."/>
            <person name="Sullivan S."/>
            <person name="Sone E.D."/>
            <person name="Koren S."/>
            <person name="Silverstein K.A.T."/>
            <person name="Beckman K.B."/>
            <person name="Gohl D.M."/>
        </authorList>
    </citation>
    <scope>NUCLEOTIDE SEQUENCE</scope>
    <source>
        <strain evidence="2">Duluth1</strain>
        <tissue evidence="2">Whole animal</tissue>
    </source>
</reference>
<evidence type="ECO:0000256" key="1">
    <source>
        <dbReference type="ARBA" id="ARBA00023157"/>
    </source>
</evidence>
<accession>A0A9D4F6Y0</accession>
<proteinExistence type="predicted"/>
<comment type="caution">
    <text evidence="2">The sequence shown here is derived from an EMBL/GenBank/DDBJ whole genome shotgun (WGS) entry which is preliminary data.</text>
</comment>
<sequence>MSSTILEFVSNIVMRQTAIKLFVTFSGLNKLDCGPFPSIQKVKEVLGNLATIGTKRLVVCENNKRVTVTCLASAKWSHGELTCLGLLNN</sequence>
<keyword evidence="1" id="KW-1015">Disulfide bond</keyword>
<dbReference type="AlphaFoldDB" id="A0A9D4F6Y0"/>
<evidence type="ECO:0000313" key="3">
    <source>
        <dbReference type="Proteomes" id="UP000828390"/>
    </source>
</evidence>
<protein>
    <submittedName>
        <fullName evidence="2">Uncharacterized protein</fullName>
    </submittedName>
</protein>
<name>A0A9D4F6Y0_DREPO</name>
<gene>
    <name evidence="2" type="ORF">DPMN_169204</name>
</gene>
<organism evidence="2 3">
    <name type="scientific">Dreissena polymorpha</name>
    <name type="common">Zebra mussel</name>
    <name type="synonym">Mytilus polymorpha</name>
    <dbReference type="NCBI Taxonomy" id="45954"/>
    <lineage>
        <taxon>Eukaryota</taxon>
        <taxon>Metazoa</taxon>
        <taxon>Spiralia</taxon>
        <taxon>Lophotrochozoa</taxon>
        <taxon>Mollusca</taxon>
        <taxon>Bivalvia</taxon>
        <taxon>Autobranchia</taxon>
        <taxon>Heteroconchia</taxon>
        <taxon>Euheterodonta</taxon>
        <taxon>Imparidentia</taxon>
        <taxon>Neoheterodontei</taxon>
        <taxon>Myida</taxon>
        <taxon>Dreissenoidea</taxon>
        <taxon>Dreissenidae</taxon>
        <taxon>Dreissena</taxon>
    </lineage>
</organism>
<dbReference type="SUPFAM" id="SSF57535">
    <property type="entry name" value="Complement control module/SCR domain"/>
    <property type="match status" value="1"/>
</dbReference>
<keyword evidence="3" id="KW-1185">Reference proteome</keyword>